<protein>
    <submittedName>
        <fullName evidence="6">Uncharacterized protein</fullName>
    </submittedName>
</protein>
<dbReference type="STRING" id="933084.A0A067PXX0"/>
<dbReference type="HOGENOM" id="CLU_690875_0_0_1"/>
<feature type="binding site" evidence="3">
    <location>
        <begin position="23"/>
        <end position="30"/>
    </location>
    <ligand>
        <name>GTP</name>
        <dbReference type="ChEBI" id="CHEBI:37565"/>
    </ligand>
</feature>
<feature type="region of interest" description="Disordered" evidence="5">
    <location>
        <begin position="198"/>
        <end position="218"/>
    </location>
</feature>
<dbReference type="Proteomes" id="UP000027265">
    <property type="component" value="Unassembled WGS sequence"/>
</dbReference>
<gene>
    <name evidence="6" type="ORF">JAAARDRAFT_195329</name>
</gene>
<dbReference type="InterPro" id="IPR024156">
    <property type="entry name" value="Small_GTPase_ARF"/>
</dbReference>
<dbReference type="SMART" id="SM00178">
    <property type="entry name" value="SAR"/>
    <property type="match status" value="1"/>
</dbReference>
<dbReference type="SUPFAM" id="SSF52540">
    <property type="entry name" value="P-loop containing nucleoside triphosphate hydrolases"/>
    <property type="match status" value="1"/>
</dbReference>
<name>A0A067PXX0_9AGAM</name>
<dbReference type="PANTHER" id="PTHR11711">
    <property type="entry name" value="ADP RIBOSYLATION FACTOR-RELATED"/>
    <property type="match status" value="1"/>
</dbReference>
<keyword evidence="7" id="KW-1185">Reference proteome</keyword>
<dbReference type="OrthoDB" id="427186at2759"/>
<evidence type="ECO:0000313" key="6">
    <source>
        <dbReference type="EMBL" id="KDQ56122.1"/>
    </source>
</evidence>
<feature type="binding site" evidence="4">
    <location>
        <position position="30"/>
    </location>
    <ligand>
        <name>Mg(2+)</name>
        <dbReference type="ChEBI" id="CHEBI:18420"/>
    </ligand>
</feature>
<dbReference type="SMART" id="SM00177">
    <property type="entry name" value="ARF"/>
    <property type="match status" value="1"/>
</dbReference>
<evidence type="ECO:0000256" key="3">
    <source>
        <dbReference type="PIRSR" id="PIRSR606689-1"/>
    </source>
</evidence>
<sequence>MLTFQTLAQRLWPSTSYRVPFLGLDFTGKTTLLYYIQSEADVITPYPTMGMNIESLPLHFAKGNVSITGFDIGGGCGGPRFAGQLARFYLPTSAAVIWVVDSSDKTRLSESVEEFEHIMDFLQRSQRSEMPVVLLAHKSDLTNPIPLDELRRMFWPHCKTHPFAIFPTTCRRPYKESGVPVVLAWLYSQIQAAELLGQHSSEETSTETQEQNVKEMTTYSGSTNKLARRLEDFLIRAESDSSPEVFLQQFRELNLPAWDHYTHIRLAYVILTTYGRQKGKNMIFDGLQHYIANSKQTTSRAFHVTMTYFWIQLVHFGIRSSAATSSHQPPPNSDSSTTLTSMSDASTLVDTPGAVPPSTPSTDDFFRFLLINPYVVDSNLWTDYYSKDVMMSPKAKEEMVLPDKQPLPSLLVRDTIRR</sequence>
<dbReference type="GO" id="GO:0003924">
    <property type="term" value="F:GTPase activity"/>
    <property type="evidence" value="ECO:0007669"/>
    <property type="project" value="InterPro"/>
</dbReference>
<evidence type="ECO:0000256" key="2">
    <source>
        <dbReference type="ARBA" id="ARBA00023134"/>
    </source>
</evidence>
<dbReference type="AlphaFoldDB" id="A0A067PXX0"/>
<dbReference type="Gene3D" id="3.40.50.300">
    <property type="entry name" value="P-loop containing nucleotide triphosphate hydrolases"/>
    <property type="match status" value="1"/>
</dbReference>
<feature type="region of interest" description="Disordered" evidence="5">
    <location>
        <begin position="322"/>
        <end position="341"/>
    </location>
</feature>
<dbReference type="EMBL" id="KL197723">
    <property type="protein sequence ID" value="KDQ56122.1"/>
    <property type="molecule type" value="Genomic_DNA"/>
</dbReference>
<dbReference type="GO" id="GO:0046872">
    <property type="term" value="F:metal ion binding"/>
    <property type="evidence" value="ECO:0007669"/>
    <property type="project" value="UniProtKB-KW"/>
</dbReference>
<feature type="binding site" evidence="4">
    <location>
        <position position="48"/>
    </location>
    <ligand>
        <name>Mg(2+)</name>
        <dbReference type="ChEBI" id="CHEBI:18420"/>
    </ligand>
</feature>
<dbReference type="InterPro" id="IPR027417">
    <property type="entry name" value="P-loop_NTPase"/>
</dbReference>
<dbReference type="GO" id="GO:0005525">
    <property type="term" value="F:GTP binding"/>
    <property type="evidence" value="ECO:0007669"/>
    <property type="project" value="UniProtKB-KW"/>
</dbReference>
<evidence type="ECO:0000313" key="7">
    <source>
        <dbReference type="Proteomes" id="UP000027265"/>
    </source>
</evidence>
<keyword evidence="4" id="KW-0479">Metal-binding</keyword>
<keyword evidence="2 3" id="KW-0342">GTP-binding</keyword>
<accession>A0A067PXX0</accession>
<evidence type="ECO:0000256" key="5">
    <source>
        <dbReference type="SAM" id="MobiDB-lite"/>
    </source>
</evidence>
<reference evidence="7" key="1">
    <citation type="journal article" date="2014" name="Proc. Natl. Acad. Sci. U.S.A.">
        <title>Extensive sampling of basidiomycete genomes demonstrates inadequacy of the white-rot/brown-rot paradigm for wood decay fungi.</title>
        <authorList>
            <person name="Riley R."/>
            <person name="Salamov A.A."/>
            <person name="Brown D.W."/>
            <person name="Nagy L.G."/>
            <person name="Floudas D."/>
            <person name="Held B.W."/>
            <person name="Levasseur A."/>
            <person name="Lombard V."/>
            <person name="Morin E."/>
            <person name="Otillar R."/>
            <person name="Lindquist E.A."/>
            <person name="Sun H."/>
            <person name="LaButti K.M."/>
            <person name="Schmutz J."/>
            <person name="Jabbour D."/>
            <person name="Luo H."/>
            <person name="Baker S.E."/>
            <person name="Pisabarro A.G."/>
            <person name="Walton J.D."/>
            <person name="Blanchette R.A."/>
            <person name="Henrissat B."/>
            <person name="Martin F."/>
            <person name="Cullen D."/>
            <person name="Hibbett D.S."/>
            <person name="Grigoriev I.V."/>
        </authorList>
    </citation>
    <scope>NUCLEOTIDE SEQUENCE [LARGE SCALE GENOMIC DNA]</scope>
    <source>
        <strain evidence="7">MUCL 33604</strain>
    </source>
</reference>
<keyword evidence="4" id="KW-0460">Magnesium</keyword>
<feature type="binding site" evidence="3">
    <location>
        <position position="74"/>
    </location>
    <ligand>
        <name>GTP</name>
        <dbReference type="ChEBI" id="CHEBI:37565"/>
    </ligand>
</feature>
<dbReference type="InParanoid" id="A0A067PXX0"/>
<proteinExistence type="predicted"/>
<evidence type="ECO:0000256" key="1">
    <source>
        <dbReference type="ARBA" id="ARBA00022741"/>
    </source>
</evidence>
<evidence type="ECO:0000256" key="4">
    <source>
        <dbReference type="PIRSR" id="PIRSR606689-2"/>
    </source>
</evidence>
<dbReference type="InterPro" id="IPR006689">
    <property type="entry name" value="Small_GTPase_ARF/SAR"/>
</dbReference>
<keyword evidence="1 3" id="KW-0547">Nucleotide-binding</keyword>
<dbReference type="Pfam" id="PF00025">
    <property type="entry name" value="Arf"/>
    <property type="match status" value="1"/>
</dbReference>
<organism evidence="6 7">
    <name type="scientific">Jaapia argillacea MUCL 33604</name>
    <dbReference type="NCBI Taxonomy" id="933084"/>
    <lineage>
        <taxon>Eukaryota</taxon>
        <taxon>Fungi</taxon>
        <taxon>Dikarya</taxon>
        <taxon>Basidiomycota</taxon>
        <taxon>Agaricomycotina</taxon>
        <taxon>Agaricomycetes</taxon>
        <taxon>Agaricomycetidae</taxon>
        <taxon>Jaapiales</taxon>
        <taxon>Jaapiaceae</taxon>
        <taxon>Jaapia</taxon>
    </lineage>
</organism>